<organism evidence="9">
    <name type="scientific">Timema poppense</name>
    <name type="common">Walking stick</name>
    <dbReference type="NCBI Taxonomy" id="170557"/>
    <lineage>
        <taxon>Eukaryota</taxon>
        <taxon>Metazoa</taxon>
        <taxon>Ecdysozoa</taxon>
        <taxon>Arthropoda</taxon>
        <taxon>Hexapoda</taxon>
        <taxon>Insecta</taxon>
        <taxon>Pterygota</taxon>
        <taxon>Neoptera</taxon>
        <taxon>Polyneoptera</taxon>
        <taxon>Phasmatodea</taxon>
        <taxon>Timematodea</taxon>
        <taxon>Timematoidea</taxon>
        <taxon>Timematidae</taxon>
        <taxon>Timema</taxon>
    </lineage>
</organism>
<dbReference type="PROSITE" id="PS51751">
    <property type="entry name" value="EXPERA"/>
    <property type="match status" value="2"/>
</dbReference>
<evidence type="ECO:0000313" key="9">
    <source>
        <dbReference type="EMBL" id="CAD7402007.1"/>
    </source>
</evidence>
<dbReference type="InterPro" id="IPR059044">
    <property type="entry name" value="TM_Tm6sf1/2"/>
</dbReference>
<sequence>METTWWPTVVALLYDLTGIPISYFHDSYTTELSEGSRVILVIAILAPLITVIVLTTRKHIKSYMYFGFAMLSFSSIIDLLLALEGDGIIQGFMGLYLKKGEPYLHSAWGSVVSYWDGVVFFACYVVMAFKSSNGMSYRTLGLHYSSAILNSMLVLLLGACLSQSGITGLTALNIPYVVFPMVVAIKCLTEKPKNRPVSMQPGWVDTLLAVLLLEAAVVALIKGLASLRGEQSIVAWYRELAEPIINQNEPAPFAALQGLVSLFYFLPAYIVVAGGLVMNPGQPWLHDLTILLAGATSHAGITIVGMSYHRLTNPEHEAPKLTNHSAFIAFWAANLLTSLVPQLVAIRLCYIKSDDEGKVIKPAKSTNIIKQVKSVSSIKPGKSAKLSPDTTSKKDRTISNSKTKTKKNKLKDN</sequence>
<protein>
    <recommendedName>
        <fullName evidence="8">EXPERA domain-containing protein</fullName>
    </recommendedName>
</protein>
<evidence type="ECO:0000259" key="8">
    <source>
        <dbReference type="PROSITE" id="PS51751"/>
    </source>
</evidence>
<reference evidence="9" key="1">
    <citation type="submission" date="2020-11" db="EMBL/GenBank/DDBJ databases">
        <authorList>
            <person name="Tran Van P."/>
        </authorList>
    </citation>
    <scope>NUCLEOTIDE SEQUENCE</scope>
</reference>
<dbReference type="Pfam" id="PF26083">
    <property type="entry name" value="TM_Tm6sf2"/>
    <property type="match status" value="1"/>
</dbReference>
<keyword evidence="4 5" id="KW-0472">Membrane</keyword>
<evidence type="ECO:0000256" key="2">
    <source>
        <dbReference type="ARBA" id="ARBA00022692"/>
    </source>
</evidence>
<keyword evidence="3 5" id="KW-1133">Transmembrane helix</keyword>
<evidence type="ECO:0000256" key="7">
    <source>
        <dbReference type="SAM" id="Phobius"/>
    </source>
</evidence>
<evidence type="ECO:0000256" key="4">
    <source>
        <dbReference type="ARBA" id="ARBA00023136"/>
    </source>
</evidence>
<dbReference type="GO" id="GO:0016020">
    <property type="term" value="C:membrane"/>
    <property type="evidence" value="ECO:0007669"/>
    <property type="project" value="UniProtKB-SubCell"/>
</dbReference>
<feature type="transmembrane region" description="Helical" evidence="7">
    <location>
        <begin position="165"/>
        <end position="185"/>
    </location>
</feature>
<evidence type="ECO:0000256" key="6">
    <source>
        <dbReference type="SAM" id="MobiDB-lite"/>
    </source>
</evidence>
<feature type="transmembrane region" description="Helical" evidence="7">
    <location>
        <begin position="288"/>
        <end position="308"/>
    </location>
</feature>
<feature type="transmembrane region" description="Helical" evidence="7">
    <location>
        <begin position="253"/>
        <end position="276"/>
    </location>
</feature>
<evidence type="ECO:0000256" key="5">
    <source>
        <dbReference type="PROSITE-ProRule" id="PRU01087"/>
    </source>
</evidence>
<dbReference type="InterPro" id="IPR033118">
    <property type="entry name" value="EXPERA"/>
</dbReference>
<comment type="subcellular location">
    <subcellularLocation>
        <location evidence="1">Membrane</location>
        <topology evidence="1">Multi-pass membrane protein</topology>
    </subcellularLocation>
</comment>
<accession>A0A7R9CTN1</accession>
<evidence type="ECO:0000256" key="3">
    <source>
        <dbReference type="ARBA" id="ARBA00022989"/>
    </source>
</evidence>
<evidence type="ECO:0000256" key="1">
    <source>
        <dbReference type="ARBA" id="ARBA00004141"/>
    </source>
</evidence>
<keyword evidence="2 5" id="KW-0812">Transmembrane</keyword>
<feature type="compositionally biased region" description="Basic residues" evidence="6">
    <location>
        <begin position="403"/>
        <end position="413"/>
    </location>
</feature>
<feature type="region of interest" description="Disordered" evidence="6">
    <location>
        <begin position="376"/>
        <end position="413"/>
    </location>
</feature>
<feature type="transmembrane region" description="Helical" evidence="7">
    <location>
        <begin position="38"/>
        <end position="56"/>
    </location>
</feature>
<dbReference type="AlphaFoldDB" id="A0A7R9CTN1"/>
<feature type="transmembrane region" description="Helical" evidence="7">
    <location>
        <begin position="328"/>
        <end position="350"/>
    </location>
</feature>
<dbReference type="PANTHER" id="PTHR14568:SF8">
    <property type="entry name" value="EXPERA DOMAIN-CONTAINING PROTEIN"/>
    <property type="match status" value="1"/>
</dbReference>
<dbReference type="PANTHER" id="PTHR14568">
    <property type="entry name" value="TRANSMEMBRANE SUPERFAMILY 6 MEMBER 1/2"/>
    <property type="match status" value="1"/>
</dbReference>
<gene>
    <name evidence="9" type="ORF">TPSB3V08_LOCUS3383</name>
</gene>
<feature type="transmembrane region" description="Helical" evidence="7">
    <location>
        <begin position="103"/>
        <end position="129"/>
    </location>
</feature>
<feature type="domain" description="EXPERA" evidence="8">
    <location>
        <begin position="204"/>
        <end position="345"/>
    </location>
</feature>
<feature type="domain" description="EXPERA" evidence="8">
    <location>
        <begin position="61"/>
        <end position="184"/>
    </location>
</feature>
<feature type="transmembrane region" description="Helical" evidence="7">
    <location>
        <begin position="63"/>
        <end position="83"/>
    </location>
</feature>
<name>A0A7R9CTN1_TIMPO</name>
<dbReference type="EMBL" id="OD001476">
    <property type="protein sequence ID" value="CAD7402007.1"/>
    <property type="molecule type" value="Genomic_DNA"/>
</dbReference>
<feature type="transmembrane region" description="Helical" evidence="7">
    <location>
        <begin position="141"/>
        <end position="159"/>
    </location>
</feature>
<proteinExistence type="predicted"/>
<feature type="transmembrane region" description="Helical" evidence="7">
    <location>
        <begin position="206"/>
        <end position="225"/>
    </location>
</feature>